<keyword evidence="1" id="KW-0378">Hydrolase</keyword>
<keyword evidence="1" id="KW-0269">Exonuclease</keyword>
<keyword evidence="1" id="KW-0540">Nuclease</keyword>
<gene>
    <name evidence="1" type="ORF">FJSC11DRAFT_3196</name>
</gene>
<evidence type="ECO:0000313" key="1">
    <source>
        <dbReference type="EMBL" id="EHC10962.1"/>
    </source>
</evidence>
<keyword evidence="2" id="KW-1185">Reference proteome</keyword>
<comment type="caution">
    <text evidence="1">The sequence shown here is derived from an EMBL/GenBank/DDBJ whole genome shotgun (WGS) entry which is preliminary data.</text>
</comment>
<sequence length="39" mass="4525">MMKCFLIVDVEANCSDDNCIPRHEMEVIEIGFGYMNTQQ</sequence>
<protein>
    <submittedName>
        <fullName evidence="1">Exonuclease</fullName>
    </submittedName>
</protein>
<organism evidence="1 2">
    <name type="scientific">Fischerella thermalis JSC-11</name>
    <dbReference type="NCBI Taxonomy" id="741277"/>
    <lineage>
        <taxon>Bacteria</taxon>
        <taxon>Bacillati</taxon>
        <taxon>Cyanobacteriota</taxon>
        <taxon>Cyanophyceae</taxon>
        <taxon>Nostocales</taxon>
        <taxon>Hapalosiphonaceae</taxon>
        <taxon>Fischerella</taxon>
    </lineage>
</organism>
<accession>G6FWE7</accession>
<name>G6FWE7_9CYAN</name>
<dbReference type="EMBL" id="AGIZ01000010">
    <property type="protein sequence ID" value="EHC10962.1"/>
    <property type="molecule type" value="Genomic_DNA"/>
</dbReference>
<dbReference type="GO" id="GO:0004527">
    <property type="term" value="F:exonuclease activity"/>
    <property type="evidence" value="ECO:0007669"/>
    <property type="project" value="UniProtKB-KW"/>
</dbReference>
<proteinExistence type="predicted"/>
<dbReference type="AlphaFoldDB" id="G6FWE7"/>
<reference evidence="1 2" key="1">
    <citation type="submission" date="2011-09" db="EMBL/GenBank/DDBJ databases">
        <title>The draft genome of Fischerella sp. JSC-11.</title>
        <authorList>
            <consortium name="US DOE Joint Genome Institute (JGI-PGF)"/>
            <person name="Lucas S."/>
            <person name="Han J."/>
            <person name="Lapidus A."/>
            <person name="Cheng J.-F."/>
            <person name="Goodwin L."/>
            <person name="Pitluck S."/>
            <person name="Peters L."/>
            <person name="Land M.L."/>
            <person name="Hauser L."/>
            <person name="Sarkisova S."/>
            <person name="Bryant D.A."/>
            <person name="Brown I."/>
            <person name="Woyke T.J."/>
        </authorList>
    </citation>
    <scope>NUCLEOTIDE SEQUENCE [LARGE SCALE GENOMIC DNA]</scope>
    <source>
        <strain evidence="1 2">JSC-11</strain>
    </source>
</reference>
<evidence type="ECO:0000313" key="2">
    <source>
        <dbReference type="Proteomes" id="UP000004344"/>
    </source>
</evidence>
<dbReference type="Proteomes" id="UP000004344">
    <property type="component" value="Unassembled WGS sequence"/>
</dbReference>